<proteinExistence type="predicted"/>
<protein>
    <recommendedName>
        <fullName evidence="2">MIF4G domain-containing protein</fullName>
    </recommendedName>
</protein>
<sequence>MPSFTLDDTSNLINSGDYEFNIPTDTLDILNDIIKKLNLNDKINNTKVSNSWRGPVHKKTFIKSNTLTGIESSVLSIRRHINKLSDENYCKLSELIINECKTYTDLADIKTLGEKILSIMMMNNSVYAKLYASIYNKFGMHYPIAHDIVKSYIESFETDMHNFNYCNPNVSYDSYCEYIKKNDNRKSVIRMIIQLTNNGFLPVSYLLNIIERIQTELIQSNNIIEINEEYTEILYMIILDSQDILSFTEKWEQINTNLLHIMNMKKSEYISNKVIFRHMDIVDMLK</sequence>
<evidence type="ECO:0000313" key="1">
    <source>
        <dbReference type="EMBL" id="QHS94498.1"/>
    </source>
</evidence>
<name>A0A6C0BSW0_9ZZZZ</name>
<accession>A0A6C0BSW0</accession>
<dbReference type="EMBL" id="MN739225">
    <property type="protein sequence ID" value="QHS94498.1"/>
    <property type="molecule type" value="Genomic_DNA"/>
</dbReference>
<dbReference type="AlphaFoldDB" id="A0A6C0BSW0"/>
<evidence type="ECO:0008006" key="2">
    <source>
        <dbReference type="Google" id="ProtNLM"/>
    </source>
</evidence>
<reference evidence="1" key="1">
    <citation type="journal article" date="2020" name="Nature">
        <title>Giant virus diversity and host interactions through global metagenomics.</title>
        <authorList>
            <person name="Schulz F."/>
            <person name="Roux S."/>
            <person name="Paez-Espino D."/>
            <person name="Jungbluth S."/>
            <person name="Walsh D.A."/>
            <person name="Denef V.J."/>
            <person name="McMahon K.D."/>
            <person name="Konstantinidis K.T."/>
            <person name="Eloe-Fadrosh E.A."/>
            <person name="Kyrpides N.C."/>
            <person name="Woyke T."/>
        </authorList>
    </citation>
    <scope>NUCLEOTIDE SEQUENCE</scope>
    <source>
        <strain evidence="1">GVMAG-M-3300018416-45</strain>
    </source>
</reference>
<organism evidence="1">
    <name type="scientific">viral metagenome</name>
    <dbReference type="NCBI Taxonomy" id="1070528"/>
    <lineage>
        <taxon>unclassified sequences</taxon>
        <taxon>metagenomes</taxon>
        <taxon>organismal metagenomes</taxon>
    </lineage>
</organism>